<comment type="caution">
    <text evidence="1">The sequence shown here is derived from an EMBL/GenBank/DDBJ whole genome shotgun (WGS) entry which is preliminary data.</text>
</comment>
<reference evidence="1" key="2">
    <citation type="journal article" date="2023" name="Science">
        <title>Genomic signatures of disease resistance in endangered staghorn corals.</title>
        <authorList>
            <person name="Vollmer S.V."/>
            <person name="Selwyn J.D."/>
            <person name="Despard B.A."/>
            <person name="Roesel C.L."/>
        </authorList>
    </citation>
    <scope>NUCLEOTIDE SEQUENCE</scope>
    <source>
        <strain evidence="1">K2</strain>
    </source>
</reference>
<sequence length="96" mass="10411">MATTDENVVGGYISSHLAPDVKRRSAANAAAVKPSGLIFSGVHYLRLIDSTVDVFKGTSVNQLVTVVTGENVWRSLGRVWKLDTQVIGMCMMELET</sequence>
<evidence type="ECO:0000313" key="2">
    <source>
        <dbReference type="Proteomes" id="UP001249851"/>
    </source>
</evidence>
<gene>
    <name evidence="1" type="ORF">P5673_028296</name>
</gene>
<proteinExistence type="predicted"/>
<keyword evidence="2" id="KW-1185">Reference proteome</keyword>
<protein>
    <submittedName>
        <fullName evidence="1">Uncharacterized protein</fullName>
    </submittedName>
</protein>
<dbReference type="AlphaFoldDB" id="A0AAD9UUY2"/>
<name>A0AAD9UUY2_ACRCE</name>
<dbReference type="EMBL" id="JARQWQ010000104">
    <property type="protein sequence ID" value="KAK2550924.1"/>
    <property type="molecule type" value="Genomic_DNA"/>
</dbReference>
<evidence type="ECO:0000313" key="1">
    <source>
        <dbReference type="EMBL" id="KAK2550924.1"/>
    </source>
</evidence>
<dbReference type="Proteomes" id="UP001249851">
    <property type="component" value="Unassembled WGS sequence"/>
</dbReference>
<accession>A0AAD9UUY2</accession>
<reference evidence="1" key="1">
    <citation type="journal article" date="2023" name="G3 (Bethesda)">
        <title>Whole genome assembly and annotation of the endangered Caribbean coral Acropora cervicornis.</title>
        <authorList>
            <person name="Selwyn J.D."/>
            <person name="Vollmer S.V."/>
        </authorList>
    </citation>
    <scope>NUCLEOTIDE SEQUENCE</scope>
    <source>
        <strain evidence="1">K2</strain>
    </source>
</reference>
<organism evidence="1 2">
    <name type="scientific">Acropora cervicornis</name>
    <name type="common">Staghorn coral</name>
    <dbReference type="NCBI Taxonomy" id="6130"/>
    <lineage>
        <taxon>Eukaryota</taxon>
        <taxon>Metazoa</taxon>
        <taxon>Cnidaria</taxon>
        <taxon>Anthozoa</taxon>
        <taxon>Hexacorallia</taxon>
        <taxon>Scleractinia</taxon>
        <taxon>Astrocoeniina</taxon>
        <taxon>Acroporidae</taxon>
        <taxon>Acropora</taxon>
    </lineage>
</organism>